<dbReference type="InterPro" id="IPR015500">
    <property type="entry name" value="Peptidase_S8_subtilisin-rel"/>
</dbReference>
<dbReference type="Gene3D" id="3.40.50.200">
    <property type="entry name" value="Peptidase S8/S53 domain"/>
    <property type="match status" value="1"/>
</dbReference>
<feature type="active site" description="Charge relay system" evidence="5">
    <location>
        <position position="323"/>
    </location>
</feature>
<name>A0AAU7ANV9_9ACTN</name>
<evidence type="ECO:0000256" key="6">
    <source>
        <dbReference type="SAM" id="MobiDB-lite"/>
    </source>
</evidence>
<dbReference type="GO" id="GO:0006508">
    <property type="term" value="P:proteolysis"/>
    <property type="evidence" value="ECO:0007669"/>
    <property type="project" value="UniProtKB-KW"/>
</dbReference>
<dbReference type="PROSITE" id="PS00137">
    <property type="entry name" value="SUBTILASE_HIS"/>
    <property type="match status" value="1"/>
</dbReference>
<evidence type="ECO:0000256" key="1">
    <source>
        <dbReference type="ARBA" id="ARBA00011073"/>
    </source>
</evidence>
<evidence type="ECO:0000256" key="2">
    <source>
        <dbReference type="ARBA" id="ARBA00022670"/>
    </source>
</evidence>
<feature type="active site" description="Charge relay system" evidence="5">
    <location>
        <position position="84"/>
    </location>
</feature>
<dbReference type="SUPFAM" id="SSF52743">
    <property type="entry name" value="Subtilisin-like"/>
    <property type="match status" value="1"/>
</dbReference>
<dbReference type="EMBL" id="CP114014">
    <property type="protein sequence ID" value="XAY03327.1"/>
    <property type="molecule type" value="Genomic_DNA"/>
</dbReference>
<dbReference type="Pfam" id="PF00082">
    <property type="entry name" value="Peptidase_S8"/>
    <property type="match status" value="1"/>
</dbReference>
<dbReference type="PRINTS" id="PR00723">
    <property type="entry name" value="SUBTILISIN"/>
</dbReference>
<comment type="similarity">
    <text evidence="1 5">Belongs to the peptidase S8 family.</text>
</comment>
<dbReference type="PANTHER" id="PTHR43806">
    <property type="entry name" value="PEPTIDASE S8"/>
    <property type="match status" value="1"/>
</dbReference>
<sequence length="538" mass="54330">MRDPRRGSTTGDHRGRRLRRAGLATAALLAGTATAVAMAIAPPNDPDYGKQTAAGGALAIIKHPEALRTIGKTPLADVLVTALDTGLDLDHPEFAGRLATVPAGTPAPKVYGSPPTDPAVVPPGGSSGWDLIGTLEPGDSTLKPDADPTDPVGRTSHGTAVSGVLGAATGNGVGGAGVAPNARFLALRTCWDDDNCYQSIQADATTWAVDRGVRVVSMSWLSSPVGGDGRWGDGFDTVIKQSTNALFVAIPGGNGDGGKLADADRRPCGDPAANILCVTTSSPGDGLDCGEVNPAIVDLAVPTQNSVTAANGGGTQATGCATSYAAPVAAGAAAVLFGLDPKATPVDVKNALVDSARKVPAFAGKTVSGGVLDLDAAVKLFAQRRGITLVPDTGTGTTTTPTTTTTGTTTTGGTTTQPTTALPPLTPVSPRKLTATGTRKGFATFTLKGRLTLPPGASTARYCGAGGSVTVTARSGRRTLATRKAKLTKTCRYSLVVAFSRKTRIGGTSVRFSVRFGGSSAVRARAAQTVTLKLGRRT</sequence>
<keyword evidence="7" id="KW-0812">Transmembrane</keyword>
<keyword evidence="3 5" id="KW-0378">Hydrolase</keyword>
<gene>
    <name evidence="9" type="ORF">DSM112329_00140</name>
</gene>
<evidence type="ECO:0000259" key="8">
    <source>
        <dbReference type="Pfam" id="PF00082"/>
    </source>
</evidence>
<evidence type="ECO:0000256" key="4">
    <source>
        <dbReference type="ARBA" id="ARBA00022825"/>
    </source>
</evidence>
<dbReference type="RefSeq" id="WP_354699882.1">
    <property type="nucleotide sequence ID" value="NZ_CP114014.1"/>
</dbReference>
<keyword evidence="2 5" id="KW-0645">Protease</keyword>
<evidence type="ECO:0000256" key="5">
    <source>
        <dbReference type="PROSITE-ProRule" id="PRU01240"/>
    </source>
</evidence>
<protein>
    <submittedName>
        <fullName evidence="9">Protease</fullName>
    </submittedName>
</protein>
<feature type="compositionally biased region" description="Low complexity" evidence="6">
    <location>
        <begin position="393"/>
        <end position="423"/>
    </location>
</feature>
<dbReference type="GO" id="GO:0004252">
    <property type="term" value="F:serine-type endopeptidase activity"/>
    <property type="evidence" value="ECO:0007669"/>
    <property type="project" value="UniProtKB-UniRule"/>
</dbReference>
<dbReference type="InterPro" id="IPR022398">
    <property type="entry name" value="Peptidase_S8_His-AS"/>
</dbReference>
<evidence type="ECO:0000256" key="7">
    <source>
        <dbReference type="SAM" id="Phobius"/>
    </source>
</evidence>
<dbReference type="InterPro" id="IPR036852">
    <property type="entry name" value="Peptidase_S8/S53_dom_sf"/>
</dbReference>
<keyword evidence="7" id="KW-1133">Transmembrane helix</keyword>
<dbReference type="PANTHER" id="PTHR43806:SF11">
    <property type="entry name" value="CEREVISIN-RELATED"/>
    <property type="match status" value="1"/>
</dbReference>
<keyword evidence="4 5" id="KW-0720">Serine protease</keyword>
<keyword evidence="7" id="KW-0472">Membrane</keyword>
<dbReference type="PROSITE" id="PS51892">
    <property type="entry name" value="SUBTILASE"/>
    <property type="match status" value="1"/>
</dbReference>
<dbReference type="KEGG" id="parq:DSM112329_00140"/>
<feature type="domain" description="Peptidase S8/S53" evidence="8">
    <location>
        <begin position="77"/>
        <end position="359"/>
    </location>
</feature>
<dbReference type="InterPro" id="IPR050131">
    <property type="entry name" value="Peptidase_S8_subtilisin-like"/>
</dbReference>
<evidence type="ECO:0000256" key="3">
    <source>
        <dbReference type="ARBA" id="ARBA00022801"/>
    </source>
</evidence>
<evidence type="ECO:0000313" key="9">
    <source>
        <dbReference type="EMBL" id="XAY03327.1"/>
    </source>
</evidence>
<proteinExistence type="inferred from homology"/>
<feature type="active site" description="Charge relay system" evidence="5">
    <location>
        <position position="157"/>
    </location>
</feature>
<reference evidence="9" key="1">
    <citation type="submission" date="2022-12" db="EMBL/GenBank/DDBJ databases">
        <title>Paraconexibacter alkalitolerans sp. nov. and Baekduia alba sp. nov., isolated from soil and emended description of the genera Paraconexibacter (Chun et al., 2020) and Baekduia (An et al., 2020).</title>
        <authorList>
            <person name="Vieira S."/>
            <person name="Huber K.J."/>
            <person name="Geppert A."/>
            <person name="Wolf J."/>
            <person name="Neumann-Schaal M."/>
            <person name="Muesken M."/>
            <person name="Overmann J."/>
        </authorList>
    </citation>
    <scope>NUCLEOTIDE SEQUENCE</scope>
    <source>
        <strain evidence="9">AEG42_29</strain>
    </source>
</reference>
<dbReference type="InterPro" id="IPR000209">
    <property type="entry name" value="Peptidase_S8/S53_dom"/>
</dbReference>
<dbReference type="AlphaFoldDB" id="A0AAU7ANV9"/>
<feature type="region of interest" description="Disordered" evidence="6">
    <location>
        <begin position="392"/>
        <end position="433"/>
    </location>
</feature>
<accession>A0AAU7ANV9</accession>
<organism evidence="9">
    <name type="scientific">Paraconexibacter sp. AEG42_29</name>
    <dbReference type="NCBI Taxonomy" id="2997339"/>
    <lineage>
        <taxon>Bacteria</taxon>
        <taxon>Bacillati</taxon>
        <taxon>Actinomycetota</taxon>
        <taxon>Thermoleophilia</taxon>
        <taxon>Solirubrobacterales</taxon>
        <taxon>Paraconexibacteraceae</taxon>
        <taxon>Paraconexibacter</taxon>
    </lineage>
</organism>
<feature type="transmembrane region" description="Helical" evidence="7">
    <location>
        <begin position="21"/>
        <end position="41"/>
    </location>
</feature>